<dbReference type="InterPro" id="IPR029787">
    <property type="entry name" value="Nucleotide_cyclase"/>
</dbReference>
<protein>
    <recommendedName>
        <fullName evidence="7">Diguanylate cyclase</fullName>
    </recommendedName>
</protein>
<dbReference type="InterPro" id="IPR003018">
    <property type="entry name" value="GAF"/>
</dbReference>
<dbReference type="Pfam" id="PF13191">
    <property type="entry name" value="AAA_16"/>
    <property type="match status" value="1"/>
</dbReference>
<dbReference type="Pfam" id="PF00069">
    <property type="entry name" value="Pkinase"/>
    <property type="match status" value="1"/>
</dbReference>
<dbReference type="SMART" id="SM00267">
    <property type="entry name" value="GGDEF"/>
    <property type="match status" value="1"/>
</dbReference>
<dbReference type="InterPro" id="IPR000160">
    <property type="entry name" value="GGDEF_dom"/>
</dbReference>
<evidence type="ECO:0000256" key="1">
    <source>
        <dbReference type="ARBA" id="ARBA00004167"/>
    </source>
</evidence>
<gene>
    <name evidence="5" type="ORF">CRV06_08855</name>
</gene>
<dbReference type="GO" id="GO:0005524">
    <property type="term" value="F:ATP binding"/>
    <property type="evidence" value="ECO:0007669"/>
    <property type="project" value="InterPro"/>
</dbReference>
<dbReference type="PROSITE" id="PS50011">
    <property type="entry name" value="PROTEIN_KINASE_DOM"/>
    <property type="match status" value="1"/>
</dbReference>
<dbReference type="GO" id="GO:0016020">
    <property type="term" value="C:membrane"/>
    <property type="evidence" value="ECO:0007669"/>
    <property type="project" value="UniProtKB-SubCell"/>
</dbReference>
<dbReference type="InterPro" id="IPR053159">
    <property type="entry name" value="Hybrid_Histidine_Kinase"/>
</dbReference>
<dbReference type="InterPro" id="IPR041664">
    <property type="entry name" value="AAA_16"/>
</dbReference>
<dbReference type="SUPFAM" id="SSF55073">
    <property type="entry name" value="Nucleotide cyclase"/>
    <property type="match status" value="1"/>
</dbReference>
<evidence type="ECO:0000259" key="3">
    <source>
        <dbReference type="PROSITE" id="PS50011"/>
    </source>
</evidence>
<name>A0A4Q0Y2N0_9BACT</name>
<evidence type="ECO:0000259" key="4">
    <source>
        <dbReference type="PROSITE" id="PS50887"/>
    </source>
</evidence>
<dbReference type="SUPFAM" id="SSF56112">
    <property type="entry name" value="Protein kinase-like (PK-like)"/>
    <property type="match status" value="1"/>
</dbReference>
<comment type="subcellular location">
    <subcellularLocation>
        <location evidence="1">Membrane</location>
        <topology evidence="1">Single-pass membrane protein</topology>
    </subcellularLocation>
</comment>
<dbReference type="InterPro" id="IPR011009">
    <property type="entry name" value="Kinase-like_dom_sf"/>
</dbReference>
<dbReference type="CDD" id="cd01949">
    <property type="entry name" value="GGDEF"/>
    <property type="match status" value="1"/>
</dbReference>
<comment type="caution">
    <text evidence="5">The sequence shown here is derived from an EMBL/GenBank/DDBJ whole genome shotgun (WGS) entry which is preliminary data.</text>
</comment>
<sequence length="1662" mass="194278">MSIKDFKLETLKYSYSNFNIYNTVTSDLKNKFLAKTTKEIHSLQSESNELINEFNILSKCDHKYILKALDKKKVDNRLFVIFEKYEGIPLKENFKYVNKENLNEFISIAIKFCEALDYLHKKGVIHNNIDADSILINKKLHDIRLLNFNYSFNKGYSCPSFNNKSFYNSPEQTNRINMEVDYKTDIFSLGILFYELLAGFIPYSKEKKDSLSYNIIAKDLPLVSNFNNDIPKVLSLIINKMIEKNPIDRYDSIFSLLLDLKKIQKRLDNNLDVLDFEINKHKKDFLIGKKTFFGRNLELSSFKEALYKNESKNQLFIIYGPSGIGKTSFVNKVLENADEIFKNFINVKFDDYKNNTPYKVLYDCFRKLAKELLLEDDETLNKWKNKILLHLGRDVKVLFGIIPELRVVIGDLPDVDQLDPSESKNRFNSQLFKFLKLFSTKNNPLLIFMDDMQWADSVTIKWLENLLLNLNNVKVIITYRDNELSKNKLLKKELELFESFDILLNKYNLKPLTPLDIKSLLDSNITINNSDEISELLHKKTGGNAFFVIQLLKQIQQNNTLFFDEEKNSWYCKIDELKQIKASSNIIEFLETRIASLDNLKIEFLKKASCIGNNFDIVVLKDIFKEKENFEEILNSCLQDEWITKSSIIDKNFYQFSHDRIQQVFYTSINEKDLISYHKEVGDFYYKRYKDNKEYLLTFVNHYNKAKQYFINMNKNDFLANLNHEAALIARSNGDFEMSLNFMKNAFSLYSNVKLLDTRDELFKDFAIAEHLVLNKTKALSYYKEALKYIKNDLKKAYIYEQMIKLHTDFSEFNEAYKIGKAALKLFDLNIPRGFNFLIFIKEYLELELKLKNKKVENLLNLDEAKEERAIIIIKILSSVLKAAYQIRPELCVLISMLLVKSCLKHGDTKDAVIGFMVYGVIFKGGILEKHQLGYKYATLSLDMIKKYNNTVLAPEVKFVSGYFGLSWIIPASLTEQNWHESYKSGMHIGDWFHSACAAAGIVQSMFMRGVNFQLIQEQILEFEKGLSKIGAKEQLEAIKSVKQAIKNIQGKTNNTVSFSDESFNEDEYIKNLDNFSSLHFAHFYYINKMISLYIHESYELAFEVSKKSRKFLNASKGMFHSCEHFFYEALIYLQCFNSFNVKDKIIYLKRVKTTIEKFEKYSKDCAENFIVRKYILNGELNRLNKDYIKAQNQFLKAIEISQIYSQYNLKIIACRLLYKIYDSLKQESFAKLYKEEFQNSFISWGAGKYLDSEENEKTSVEKSLNINTLIRSSEAIFREQKLSNLLKSLIRILLENSGAQNIVIILEEDFEYKVEAIYLNDDENSFDVLIDKRYQECKNIIQNIVKYVIRTKESVIINDLEDDPIFSKEINIIQREVKSVLSFPLILRNSLKGIIYLENNLLTGVFTKEKIDLLKHLSTQIAISIENAKMYKNLEQKVQERTKDLDIKNEKLKDQNLILQEQNNKILELNSSIVEENEKRKVVEQKLQEAIKKLDQLATIDALTQLKNRRIFDEVLKKECSRITRNNEVLSLIMCDIDFFKQYNDFYGHLQGDECLKEISKVFISNIKRKNDLVARYGGEEFAIILPNTTRKKALVIAQEISKDVRKLKIPHIKSNISDFVTLSMGIATTDDIKIISPNTLIKFADDALYRAKQNGRDQIK</sequence>
<feature type="domain" description="GGDEF" evidence="4">
    <location>
        <begin position="1529"/>
        <end position="1662"/>
    </location>
</feature>
<accession>A0A4Q0Y2N0</accession>
<dbReference type="Pfam" id="PF00990">
    <property type="entry name" value="GGDEF"/>
    <property type="match status" value="1"/>
</dbReference>
<dbReference type="FunFam" id="3.30.70.270:FF:000001">
    <property type="entry name" value="Diguanylate cyclase domain protein"/>
    <property type="match status" value="1"/>
</dbReference>
<dbReference type="Pfam" id="PF01590">
    <property type="entry name" value="GAF"/>
    <property type="match status" value="1"/>
</dbReference>
<dbReference type="Gene3D" id="3.40.50.300">
    <property type="entry name" value="P-loop containing nucleotide triphosphate hydrolases"/>
    <property type="match status" value="1"/>
</dbReference>
<dbReference type="PROSITE" id="PS50887">
    <property type="entry name" value="GGDEF"/>
    <property type="match status" value="1"/>
</dbReference>
<dbReference type="Gene3D" id="3.30.450.40">
    <property type="match status" value="1"/>
</dbReference>
<keyword evidence="2" id="KW-0175">Coiled coil</keyword>
<dbReference type="InterPro" id="IPR011990">
    <property type="entry name" value="TPR-like_helical_dom_sf"/>
</dbReference>
<dbReference type="Gene3D" id="3.30.70.270">
    <property type="match status" value="1"/>
</dbReference>
<dbReference type="GO" id="GO:0004672">
    <property type="term" value="F:protein kinase activity"/>
    <property type="evidence" value="ECO:0007669"/>
    <property type="project" value="InterPro"/>
</dbReference>
<dbReference type="InterPro" id="IPR027417">
    <property type="entry name" value="P-loop_NTPase"/>
</dbReference>
<evidence type="ECO:0008006" key="7">
    <source>
        <dbReference type="Google" id="ProtNLM"/>
    </source>
</evidence>
<feature type="domain" description="Protein kinase" evidence="3">
    <location>
        <begin position="1"/>
        <end position="267"/>
    </location>
</feature>
<dbReference type="PANTHER" id="PTHR43642:SF1">
    <property type="entry name" value="HYBRID SIGNAL TRANSDUCTION HISTIDINE KINASE G"/>
    <property type="match status" value="1"/>
</dbReference>
<reference evidence="5 6" key="1">
    <citation type="submission" date="2017-10" db="EMBL/GenBank/DDBJ databases">
        <title>Genomics of the genus Arcobacter.</title>
        <authorList>
            <person name="Perez-Cataluna A."/>
            <person name="Figueras M.J."/>
        </authorList>
    </citation>
    <scope>NUCLEOTIDE SEQUENCE [LARGE SCALE GENOMIC DNA]</scope>
    <source>
        <strain evidence="5 6">DSM 24636</strain>
    </source>
</reference>
<dbReference type="PANTHER" id="PTHR43642">
    <property type="entry name" value="HYBRID SIGNAL TRANSDUCTION HISTIDINE KINASE G"/>
    <property type="match status" value="1"/>
</dbReference>
<keyword evidence="6" id="KW-1185">Reference proteome</keyword>
<dbReference type="NCBIfam" id="TIGR00254">
    <property type="entry name" value="GGDEF"/>
    <property type="match status" value="1"/>
</dbReference>
<dbReference type="SUPFAM" id="SSF48452">
    <property type="entry name" value="TPR-like"/>
    <property type="match status" value="1"/>
</dbReference>
<dbReference type="Proteomes" id="UP000290191">
    <property type="component" value="Unassembled WGS sequence"/>
</dbReference>
<dbReference type="InterPro" id="IPR043128">
    <property type="entry name" value="Rev_trsase/Diguanyl_cyclase"/>
</dbReference>
<dbReference type="OrthoDB" id="5521237at2"/>
<feature type="coiled-coil region" evidence="2">
    <location>
        <begin position="1432"/>
        <end position="1501"/>
    </location>
</feature>
<dbReference type="EMBL" id="PDKO01000006">
    <property type="protein sequence ID" value="RXJ62929.1"/>
    <property type="molecule type" value="Genomic_DNA"/>
</dbReference>
<dbReference type="Gene3D" id="1.10.510.10">
    <property type="entry name" value="Transferase(Phosphotransferase) domain 1"/>
    <property type="match status" value="1"/>
</dbReference>
<dbReference type="InterPro" id="IPR029016">
    <property type="entry name" value="GAF-like_dom_sf"/>
</dbReference>
<evidence type="ECO:0000313" key="5">
    <source>
        <dbReference type="EMBL" id="RXJ62929.1"/>
    </source>
</evidence>
<proteinExistence type="predicted"/>
<dbReference type="SUPFAM" id="SSF55781">
    <property type="entry name" value="GAF domain-like"/>
    <property type="match status" value="1"/>
</dbReference>
<evidence type="ECO:0000256" key="2">
    <source>
        <dbReference type="SAM" id="Coils"/>
    </source>
</evidence>
<dbReference type="SMART" id="SM00065">
    <property type="entry name" value="GAF"/>
    <property type="match status" value="1"/>
</dbReference>
<evidence type="ECO:0000313" key="6">
    <source>
        <dbReference type="Proteomes" id="UP000290191"/>
    </source>
</evidence>
<dbReference type="STRING" id="877500.GCA_000935065_01771"/>
<dbReference type="InterPro" id="IPR000719">
    <property type="entry name" value="Prot_kinase_dom"/>
</dbReference>
<dbReference type="SUPFAM" id="SSF52540">
    <property type="entry name" value="P-loop containing nucleoside triphosphate hydrolases"/>
    <property type="match status" value="1"/>
</dbReference>
<dbReference type="RefSeq" id="WP_129082187.1">
    <property type="nucleotide sequence ID" value="NZ_CP041070.1"/>
</dbReference>
<organism evidence="5 6">
    <name type="scientific">Halarcobacter anaerophilus</name>
    <dbReference type="NCBI Taxonomy" id="877500"/>
    <lineage>
        <taxon>Bacteria</taxon>
        <taxon>Pseudomonadati</taxon>
        <taxon>Campylobacterota</taxon>
        <taxon>Epsilonproteobacteria</taxon>
        <taxon>Campylobacterales</taxon>
        <taxon>Arcobacteraceae</taxon>
        <taxon>Halarcobacter</taxon>
    </lineage>
</organism>